<evidence type="ECO:0000256" key="6">
    <source>
        <dbReference type="SAM" id="Phobius"/>
    </source>
</evidence>
<dbReference type="EMBL" id="MHNL01000006">
    <property type="protein sequence ID" value="OGZ45462.1"/>
    <property type="molecule type" value="Genomic_DNA"/>
</dbReference>
<evidence type="ECO:0008006" key="9">
    <source>
        <dbReference type="Google" id="ProtNLM"/>
    </source>
</evidence>
<dbReference type="AlphaFoldDB" id="A0A1G2G5V4"/>
<protein>
    <recommendedName>
        <fullName evidence="9">Polysaccharide biosynthesis protein C-terminal domain-containing protein</fullName>
    </recommendedName>
</protein>
<feature type="transmembrane region" description="Helical" evidence="6">
    <location>
        <begin position="350"/>
        <end position="370"/>
    </location>
</feature>
<evidence type="ECO:0000256" key="2">
    <source>
        <dbReference type="ARBA" id="ARBA00022475"/>
    </source>
</evidence>
<keyword evidence="4 6" id="KW-1133">Transmembrane helix</keyword>
<evidence type="ECO:0000313" key="8">
    <source>
        <dbReference type="Proteomes" id="UP000177785"/>
    </source>
</evidence>
<feature type="transmembrane region" description="Helical" evidence="6">
    <location>
        <begin position="321"/>
        <end position="344"/>
    </location>
</feature>
<accession>A0A1G2G5V4</accession>
<evidence type="ECO:0000256" key="3">
    <source>
        <dbReference type="ARBA" id="ARBA00022692"/>
    </source>
</evidence>
<comment type="subcellular location">
    <subcellularLocation>
        <location evidence="1">Cell membrane</location>
        <topology evidence="1">Multi-pass membrane protein</topology>
    </subcellularLocation>
</comment>
<evidence type="ECO:0000256" key="4">
    <source>
        <dbReference type="ARBA" id="ARBA00022989"/>
    </source>
</evidence>
<keyword evidence="3 6" id="KW-0812">Transmembrane</keyword>
<feature type="transmembrane region" description="Helical" evidence="6">
    <location>
        <begin position="382"/>
        <end position="401"/>
    </location>
</feature>
<dbReference type="PANTHER" id="PTHR30250">
    <property type="entry name" value="PST FAMILY PREDICTED COLANIC ACID TRANSPORTER"/>
    <property type="match status" value="1"/>
</dbReference>
<keyword evidence="5 6" id="KW-0472">Membrane</keyword>
<organism evidence="7 8">
    <name type="scientific">Candidatus Ryanbacteria bacterium RIFCSPHIGHO2_01_FULL_48_27</name>
    <dbReference type="NCBI Taxonomy" id="1802115"/>
    <lineage>
        <taxon>Bacteria</taxon>
        <taxon>Candidatus Ryaniibacteriota</taxon>
    </lineage>
</organism>
<dbReference type="GO" id="GO:0005886">
    <property type="term" value="C:plasma membrane"/>
    <property type="evidence" value="ECO:0007669"/>
    <property type="project" value="UniProtKB-SubCell"/>
</dbReference>
<feature type="transmembrane region" description="Helical" evidence="6">
    <location>
        <begin position="103"/>
        <end position="125"/>
    </location>
</feature>
<evidence type="ECO:0000313" key="7">
    <source>
        <dbReference type="EMBL" id="OGZ45462.1"/>
    </source>
</evidence>
<reference evidence="7 8" key="1">
    <citation type="journal article" date="2016" name="Nat. Commun.">
        <title>Thousands of microbial genomes shed light on interconnected biogeochemical processes in an aquifer system.</title>
        <authorList>
            <person name="Anantharaman K."/>
            <person name="Brown C.T."/>
            <person name="Hug L.A."/>
            <person name="Sharon I."/>
            <person name="Castelle C.J."/>
            <person name="Probst A.J."/>
            <person name="Thomas B.C."/>
            <person name="Singh A."/>
            <person name="Wilkins M.J."/>
            <person name="Karaoz U."/>
            <person name="Brodie E.L."/>
            <person name="Williams K.H."/>
            <person name="Hubbard S.S."/>
            <person name="Banfield J.F."/>
        </authorList>
    </citation>
    <scope>NUCLEOTIDE SEQUENCE [LARGE SCALE GENOMIC DNA]</scope>
</reference>
<evidence type="ECO:0000256" key="1">
    <source>
        <dbReference type="ARBA" id="ARBA00004651"/>
    </source>
</evidence>
<dbReference type="InterPro" id="IPR002797">
    <property type="entry name" value="Polysacc_synth"/>
</dbReference>
<dbReference type="Pfam" id="PF01943">
    <property type="entry name" value="Polysacc_synt"/>
    <property type="match status" value="1"/>
</dbReference>
<dbReference type="STRING" id="1802115.A2756_00385"/>
<feature type="transmembrane region" description="Helical" evidence="6">
    <location>
        <begin position="31"/>
        <end position="54"/>
    </location>
</feature>
<feature type="transmembrane region" description="Helical" evidence="6">
    <location>
        <begin position="166"/>
        <end position="188"/>
    </location>
</feature>
<evidence type="ECO:0000256" key="5">
    <source>
        <dbReference type="ARBA" id="ARBA00023136"/>
    </source>
</evidence>
<sequence>MIQKLHRLSEGISKPAQQFLKTDIRYLASGSFWLTVGKVASMGVAFVLSVLYARYLSKELYGDYRYILSVIGMFTVFSLSDIGVAITRAVARGKTQAFRRGTAVMFFSSFGMTIATLGAAVFFGYRGTAPLAWGFAATALLIPFVEGLGTWHAYLDGKKQFRQKTIYNIASQIFYGTCMTLTVVYIYMAHTPPWISLALLAGIYYLAHALPNIFLSLYVMRSVPASYAPQEEQDAIRYGVHLSLIKIPTTIANYIDSVLLYTYLGGAQLALYSFALAPTEQIKALLGNAASVGFPKLSEKTSTPEHMANLKKTLPVKMLKASLLTSLIVILYILAAPLFFQIFFPRYTASVAYSQIIALSLAFFPLNIFGTALKAEGDLKKIYIFQVAPPIVQILLFLLLIPSFHLWGAVIGKVAGRLTNHLIQAFLYMRT</sequence>
<comment type="caution">
    <text evidence="7">The sequence shown here is derived from an EMBL/GenBank/DDBJ whole genome shotgun (WGS) entry which is preliminary data.</text>
</comment>
<dbReference type="PANTHER" id="PTHR30250:SF11">
    <property type="entry name" value="O-ANTIGEN TRANSPORTER-RELATED"/>
    <property type="match status" value="1"/>
</dbReference>
<name>A0A1G2G5V4_9BACT</name>
<feature type="transmembrane region" description="Helical" evidence="6">
    <location>
        <begin position="66"/>
        <end position="91"/>
    </location>
</feature>
<gene>
    <name evidence="7" type="ORF">A2756_00385</name>
</gene>
<dbReference type="InterPro" id="IPR050833">
    <property type="entry name" value="Poly_Biosynth_Transport"/>
</dbReference>
<feature type="transmembrane region" description="Helical" evidence="6">
    <location>
        <begin position="131"/>
        <end position="154"/>
    </location>
</feature>
<keyword evidence="2" id="KW-1003">Cell membrane</keyword>
<proteinExistence type="predicted"/>
<feature type="transmembrane region" description="Helical" evidence="6">
    <location>
        <begin position="194"/>
        <end position="220"/>
    </location>
</feature>
<dbReference type="Proteomes" id="UP000177785">
    <property type="component" value="Unassembled WGS sequence"/>
</dbReference>